<dbReference type="RefSeq" id="WP_318953661.1">
    <property type="nucleotide sequence ID" value="NZ_CP137555.1"/>
</dbReference>
<name>A0AAU0MZ55_9GAMM</name>
<accession>A0AAU0MZ55</accession>
<sequence length="1038" mass="112021">MALLLLVAVCGWVSRHAWVPALINHQLDGVRLTELQGLELARTDQGISAQIEHLRLETRDGLSIDLSGIYVSRLPALLRKLLSASTQSPPESDVFVEYLALLSTPESTTDTGSAAGDKSGPGSEQGDTKVNAQPGDNGIAKRSDDAPGLALAKTLQSLRNLPLHKLEVRHIRWPNRIDDKFSFSAVQSPQHGIDGELRSDRCGKCRLQLGIRNEKSLAKATLNLLHGEGSVAQLDTLLKPAIVPDSEDHPAEWQFDSHLVLATEQLPTLVQQIGVQHSKPGDWVDIVRSLRGNLDLKIRGVIPDRFTGSGDLRNITANMETGALTVMLPEEFAGLPLTAEITTSQPINLYIHAIAPLSVGSAEGELELRIGSQPAPANTAVVPPLLTGNLVLATENSIPGVQFRGQTQLDEVSRLWETHKWQDLRGQFPVTAMRGSAAFTGGFALPGFDGLLAGTAVPEIRQFLAEIRLDGEAAFHLDLPAENNPLAAINWQKPLIKLNGGPIKVSSVQLPGKVDLELSQLSFSVQEVHPSQQKSGPSPELHGELGKFRCSGLPTVNCTLQVKATIPELMLPNASTSLSKINLVLAEAQVTFAEADRMSIALRELNLSADEGISGDITIGKPELFAQQANCQLQNGALSCESPQLAVNLDPLSMGEDQLRGAVFVEDLTLTHHSDQPQNFQAAARFHADSLNIRALKQYKAEIATRGQWQFANQQISGSSEVSGGPLTLNASWRHNLKNSHGNLKLELPQTEFSPKNNLGRSLHGLPADIIGGKLQAEANLHWPSSEKDQLQLTFNDTALQRNDSFAVGVNAQVALRQDAGKWVTANPVPVSVKSVDTGLAVNNMHFLLSLTADGDLTLGSFSAELLEGALTADKLMWNLNGEERHSRLQFTGLSIGALAKEMESTNFAASGLLDASIPLTTDRQGITVDNGTVKSRPPGGRLRYYGAFSPSMLGSNPQLKLLAGALEDYNYRDISGTMSYPLSGDLTLNLKLTGRSAAIDANRDLIINLNLENNVPSMLRSLQASRDLTDVLERQVQ</sequence>
<dbReference type="AlphaFoldDB" id="A0AAU0MZ55"/>
<feature type="region of interest" description="Disordered" evidence="1">
    <location>
        <begin position="106"/>
        <end position="145"/>
    </location>
</feature>
<dbReference type="Pfam" id="PF11739">
    <property type="entry name" value="YdbH-like"/>
    <property type="match status" value="1"/>
</dbReference>
<dbReference type="KEGG" id="mpaf:R5R33_15790"/>
<dbReference type="EMBL" id="CP137555">
    <property type="protein sequence ID" value="WOX05187.1"/>
    <property type="molecule type" value="Genomic_DNA"/>
</dbReference>
<proteinExistence type="predicted"/>
<reference evidence="2 3" key="1">
    <citation type="submission" date="2023-10" db="EMBL/GenBank/DDBJ databases">
        <title>Description of Microbulbifer bruguierae sp. nov., isolated from the sediments of mangrove plant Bruguiera sexangula and comparative genomic analyses of the genus Microbulbifer.</title>
        <authorList>
            <person name="Long M."/>
        </authorList>
    </citation>
    <scope>NUCLEOTIDE SEQUENCE [LARGE SCALE GENOMIC DNA]</scope>
    <source>
        <strain evidence="2 3">SPO729</strain>
    </source>
</reference>
<dbReference type="Proteomes" id="UP001302477">
    <property type="component" value="Chromosome"/>
</dbReference>
<organism evidence="2 3">
    <name type="scientific">Microbulbifer pacificus</name>
    <dbReference type="NCBI Taxonomy" id="407164"/>
    <lineage>
        <taxon>Bacteria</taxon>
        <taxon>Pseudomonadati</taxon>
        <taxon>Pseudomonadota</taxon>
        <taxon>Gammaproteobacteria</taxon>
        <taxon>Cellvibrionales</taxon>
        <taxon>Microbulbiferaceae</taxon>
        <taxon>Microbulbifer</taxon>
    </lineage>
</organism>
<keyword evidence="3" id="KW-1185">Reference proteome</keyword>
<dbReference type="InterPro" id="IPR021730">
    <property type="entry name" value="YdbH"/>
</dbReference>
<gene>
    <name evidence="2" type="ORF">R5R33_15790</name>
</gene>
<evidence type="ECO:0000313" key="2">
    <source>
        <dbReference type="EMBL" id="WOX05187.1"/>
    </source>
</evidence>
<protein>
    <submittedName>
        <fullName evidence="2">YdbH domain-containing protein</fullName>
    </submittedName>
</protein>
<evidence type="ECO:0000313" key="3">
    <source>
        <dbReference type="Proteomes" id="UP001302477"/>
    </source>
</evidence>
<evidence type="ECO:0000256" key="1">
    <source>
        <dbReference type="SAM" id="MobiDB-lite"/>
    </source>
</evidence>